<name>C6XEL5_METGS</name>
<dbReference type="Proteomes" id="UP000002743">
    <property type="component" value="Plasmid pMsip01"/>
</dbReference>
<dbReference type="EMBL" id="CP001675">
    <property type="protein sequence ID" value="ACT52072.1"/>
    <property type="molecule type" value="Genomic_DNA"/>
</dbReference>
<sequence length="41" mass="4683">MPSSPYSLTVDLSENPASEVFFYEFEPKVRENGMNVPIFLT</sequence>
<protein>
    <submittedName>
        <fullName evidence="1">Uncharacterized protein</fullName>
    </submittedName>
</protein>
<accession>C6XEL5</accession>
<geneLocation type="plasmid" evidence="1 2">
    <name>pMsip01</name>
</geneLocation>
<evidence type="ECO:0000313" key="2">
    <source>
        <dbReference type="Proteomes" id="UP000002743"/>
    </source>
</evidence>
<keyword evidence="1" id="KW-0614">Plasmid</keyword>
<keyword evidence="2" id="KW-1185">Reference proteome</keyword>
<organism evidence="1 2">
    <name type="scientific">Methylovorus glucosotrophus (strain SIP3-4)</name>
    <dbReference type="NCBI Taxonomy" id="582744"/>
    <lineage>
        <taxon>Bacteria</taxon>
        <taxon>Pseudomonadati</taxon>
        <taxon>Pseudomonadota</taxon>
        <taxon>Betaproteobacteria</taxon>
        <taxon>Nitrosomonadales</taxon>
        <taxon>Methylophilaceae</taxon>
        <taxon>Methylovorus</taxon>
    </lineage>
</organism>
<dbReference type="AlphaFoldDB" id="C6XEL5"/>
<evidence type="ECO:0000313" key="1">
    <source>
        <dbReference type="EMBL" id="ACT52072.1"/>
    </source>
</evidence>
<dbReference type="KEGG" id="mei:Msip34_2848"/>
<dbReference type="HOGENOM" id="CLU_3272630_0_0_4"/>
<gene>
    <name evidence="1" type="ordered locus">Msip34_2848</name>
</gene>
<reference evidence="2" key="1">
    <citation type="submission" date="2009-07" db="EMBL/GenBank/DDBJ databases">
        <title>Complete sequence of plasmid 1 of Methylovorus sp. SIP3-4.</title>
        <authorList>
            <consortium name="US DOE Joint Genome Institute"/>
            <person name="Lucas S."/>
            <person name="Copeland A."/>
            <person name="Lapidus A."/>
            <person name="Glavina del Rio T."/>
            <person name="Tice H."/>
            <person name="Bruce D."/>
            <person name="Goodwin L."/>
            <person name="Pitluck S."/>
            <person name="Clum A."/>
            <person name="Larimer F."/>
            <person name="Land M."/>
            <person name="Hauser L."/>
            <person name="Kyrpides N."/>
            <person name="Mikhailova N."/>
            <person name="Kayluzhnaya M."/>
            <person name="Chistoserdova L."/>
        </authorList>
    </citation>
    <scope>NUCLEOTIDE SEQUENCE [LARGE SCALE GENOMIC DNA]</scope>
    <source>
        <strain evidence="2">SIP3-4</strain>
        <plasmid evidence="2">pMsip01</plasmid>
    </source>
</reference>
<reference evidence="1 2" key="2">
    <citation type="journal article" date="2011" name="J. Bacteriol.">
        <title>Genomes of three methylotrophs from a single niche uncover genetic and metabolic divergence of Methylophilaceae.</title>
        <authorList>
            <person name="Lapidus A."/>
            <person name="Clum A."/>
            <person name="Labutti K."/>
            <person name="Kaluzhnaya M.G."/>
            <person name="Lim S."/>
            <person name="Beck D.A."/>
            <person name="Glavina Del Rio T."/>
            <person name="Nolan M."/>
            <person name="Mavromatis K."/>
            <person name="Huntemann M."/>
            <person name="Lucas S."/>
            <person name="Lidstrom M.E."/>
            <person name="Ivanova N."/>
            <person name="Chistoserdova L."/>
        </authorList>
    </citation>
    <scope>NUCLEOTIDE SEQUENCE [LARGE SCALE GENOMIC DNA]</scope>
    <source>
        <strain evidence="1 2">SIP3-4</strain>
        <plasmid evidence="1 2">pMsip01</plasmid>
    </source>
</reference>
<proteinExistence type="predicted"/>